<proteinExistence type="predicted"/>
<feature type="signal peptide" evidence="2">
    <location>
        <begin position="1"/>
        <end position="17"/>
    </location>
</feature>
<dbReference type="AlphaFoldDB" id="A0A653DB32"/>
<name>A0A653DB32_CALMS</name>
<accession>A0A653DB32</accession>
<keyword evidence="4" id="KW-1185">Reference proteome</keyword>
<evidence type="ECO:0008006" key="5">
    <source>
        <dbReference type="Google" id="ProtNLM"/>
    </source>
</evidence>
<organism evidence="3 4">
    <name type="scientific">Callosobruchus maculatus</name>
    <name type="common">Southern cowpea weevil</name>
    <name type="synonym">Pulse bruchid</name>
    <dbReference type="NCBI Taxonomy" id="64391"/>
    <lineage>
        <taxon>Eukaryota</taxon>
        <taxon>Metazoa</taxon>
        <taxon>Ecdysozoa</taxon>
        <taxon>Arthropoda</taxon>
        <taxon>Hexapoda</taxon>
        <taxon>Insecta</taxon>
        <taxon>Pterygota</taxon>
        <taxon>Neoptera</taxon>
        <taxon>Endopterygota</taxon>
        <taxon>Coleoptera</taxon>
        <taxon>Polyphaga</taxon>
        <taxon>Cucujiformia</taxon>
        <taxon>Chrysomeloidea</taxon>
        <taxon>Chrysomelidae</taxon>
        <taxon>Bruchinae</taxon>
        <taxon>Bruchini</taxon>
        <taxon>Callosobruchus</taxon>
    </lineage>
</organism>
<feature type="compositionally biased region" description="Pro residues" evidence="1">
    <location>
        <begin position="38"/>
        <end position="70"/>
    </location>
</feature>
<keyword evidence="2" id="KW-0732">Signal</keyword>
<evidence type="ECO:0000313" key="3">
    <source>
        <dbReference type="EMBL" id="VEN57405.1"/>
    </source>
</evidence>
<reference evidence="3 4" key="1">
    <citation type="submission" date="2019-01" db="EMBL/GenBank/DDBJ databases">
        <authorList>
            <person name="Sayadi A."/>
        </authorList>
    </citation>
    <scope>NUCLEOTIDE SEQUENCE [LARGE SCALE GENOMIC DNA]</scope>
</reference>
<feature type="chain" id="PRO_5024941802" description="DUF4794 domain-containing protein" evidence="2">
    <location>
        <begin position="18"/>
        <end position="165"/>
    </location>
</feature>
<gene>
    <name evidence="3" type="ORF">CALMAC_LOCUS16038</name>
</gene>
<evidence type="ECO:0000313" key="4">
    <source>
        <dbReference type="Proteomes" id="UP000410492"/>
    </source>
</evidence>
<evidence type="ECO:0000256" key="2">
    <source>
        <dbReference type="SAM" id="SignalP"/>
    </source>
</evidence>
<dbReference type="Proteomes" id="UP000410492">
    <property type="component" value="Unassembled WGS sequence"/>
</dbReference>
<evidence type="ECO:0000256" key="1">
    <source>
        <dbReference type="SAM" id="MobiDB-lite"/>
    </source>
</evidence>
<feature type="region of interest" description="Disordered" evidence="1">
    <location>
        <begin position="18"/>
        <end position="78"/>
    </location>
</feature>
<protein>
    <recommendedName>
        <fullName evidence="5">DUF4794 domain-containing protein</fullName>
    </recommendedName>
</protein>
<dbReference type="OrthoDB" id="8197587at2759"/>
<dbReference type="EMBL" id="CAACVG010011137">
    <property type="protein sequence ID" value="VEN57405.1"/>
    <property type="molecule type" value="Genomic_DNA"/>
</dbReference>
<sequence length="165" mass="18505">MISKLVILAAMATLINAEPPRRFNSRFPERQEASPRPEYGPPETPKPVYGPPPKPEYGPPPKPVYGPPAQEPTTQAIPELTTEISTTVNPDAEIIGELNGNLHNGEFGQYYIYHPDGLLQKVRYATVDDMRNMEFSAKLRYENVNPIVGPIYTYDPETYAFSLLN</sequence>